<dbReference type="GO" id="GO:0005829">
    <property type="term" value="C:cytosol"/>
    <property type="evidence" value="ECO:0007669"/>
    <property type="project" value="TreeGrafter"/>
</dbReference>
<dbReference type="PaxDb" id="121845-A0A3Q0IWK1"/>
<dbReference type="RefSeq" id="XP_026680636.1">
    <property type="nucleotide sequence ID" value="XM_026824835.1"/>
</dbReference>
<evidence type="ECO:0000313" key="6">
    <source>
        <dbReference type="RefSeq" id="XP_026680636.1"/>
    </source>
</evidence>
<dbReference type="SUPFAM" id="SSF100934">
    <property type="entry name" value="Heat shock protein 70kD (HSP70), C-terminal subdomain"/>
    <property type="match status" value="2"/>
</dbReference>
<dbReference type="FunFam" id="1.20.1270.10:FF:000002">
    <property type="entry name" value="Heat shock 70 kDa protein 4"/>
    <property type="match status" value="1"/>
</dbReference>
<feature type="compositionally biased region" description="Acidic residues" evidence="4">
    <location>
        <begin position="510"/>
        <end position="520"/>
    </location>
</feature>
<evidence type="ECO:0000313" key="5">
    <source>
        <dbReference type="Proteomes" id="UP000079169"/>
    </source>
</evidence>
<dbReference type="FunFam" id="3.90.640.10:FF:000004">
    <property type="entry name" value="Heat shock 70 kDa protein 4"/>
    <property type="match status" value="1"/>
</dbReference>
<dbReference type="AlphaFoldDB" id="A0A3Q0IWK1"/>
<dbReference type="GO" id="GO:0005524">
    <property type="term" value="F:ATP binding"/>
    <property type="evidence" value="ECO:0007669"/>
    <property type="project" value="UniProtKB-KW"/>
</dbReference>
<dbReference type="SUPFAM" id="SSF100920">
    <property type="entry name" value="Heat shock protein 70kD (HSP70), peptide-binding domain"/>
    <property type="match status" value="1"/>
</dbReference>
<accession>A0A3Q0IWK1</accession>
<dbReference type="GeneID" id="103510885"/>
<name>A0A3Q0IWK1_DIACI</name>
<dbReference type="InterPro" id="IPR043129">
    <property type="entry name" value="ATPase_NBD"/>
</dbReference>
<dbReference type="InterPro" id="IPR029048">
    <property type="entry name" value="HSP70_C_sf"/>
</dbReference>
<dbReference type="PANTHER" id="PTHR45639">
    <property type="entry name" value="HSC70CB, ISOFORM G-RELATED"/>
    <property type="match status" value="1"/>
</dbReference>
<proteinExistence type="inferred from homology"/>
<dbReference type="Proteomes" id="UP000079169">
    <property type="component" value="Unplaced"/>
</dbReference>
<dbReference type="Pfam" id="PF00012">
    <property type="entry name" value="HSP70"/>
    <property type="match status" value="2"/>
</dbReference>
<keyword evidence="5" id="KW-1185">Reference proteome</keyword>
<sequence>MAGMSVIGIDFGNESCFIAAARAGGIETIANDYSLRATPSCVAFSDRNRILGVAAKNQTVTNMKNTIHGFKRLIGREFKDPHVQDELKFLPYNVSENPDGSIGIKVKYLNEDRVFTPEQITAMLLTKLRETSEIALQCNISDCVLSVPSFYTNAERKALLDAAKVAGLRVLRLFNETTATALTYGIYKQDLPNPDDAPRHFYLFMKVYFRQTVSLYIHFFSQIIASAANPYLGGRNIDYKLAKHFSQEFKQKYNIEPESNPRAFLRLLTEVEKLKKQMSANSTKLPFGIECFMNDIDVKGEMCRSEMEELCKDVFENVEKTLKDCLEKSKLALSDIHSVEIVGGSSRIPAIKGLIEKIFQKTPSTTLNQDEAVARGCALQCAMLSPAVRVRDFSVTDLQVYPVVMEWDPSPNEPKDSKNFITVFPEMHAAPFSKKMTFYQNKPFAIQLYYEGNVPYPSKFIGKYQINDVKPGPDNASQKVTVKVRVNMDGVIGVIAASMVEKVENSGDTESMDVENTEEENGQKQEAGSENTENKAEKTQEGQSEDAEKKAAEAKKKVVSKTLDLTISATTHGLSPEQLNAHTELEGKMIADDKLETYSLCTKYFANILLLIYSDAEKKAAEAKKKVVSKTLDLTISATTHGLSPEQLNAHTELEGKMIADDKLEKERIDARNCLEEYVYDLRNKLGSEEEFALYIAADDASKLSTQLDETENWLYEEGADVNKSVYISKLDELKAIGEKIRQRKVDYEEKTKAFENIFCSIQIAQKKISMFKEGDERLNHLDAAEITVVEEKVANALKWAENAQSLMNEFTDRTKDAPVPTSEIKNEMQNLNNAVNPVFSKPKPQPKVEKKENGVQQNGETEEHMDDSSPKAETKAEPDTKEPEAAATN</sequence>
<dbReference type="FunFam" id="3.30.420.40:FF:000495">
    <property type="entry name" value="Heat shock protein 4b"/>
    <property type="match status" value="1"/>
</dbReference>
<gene>
    <name evidence="6" type="primary">LOC103510885</name>
</gene>
<organism evidence="5 6">
    <name type="scientific">Diaphorina citri</name>
    <name type="common">Asian citrus psyllid</name>
    <dbReference type="NCBI Taxonomy" id="121845"/>
    <lineage>
        <taxon>Eukaryota</taxon>
        <taxon>Metazoa</taxon>
        <taxon>Ecdysozoa</taxon>
        <taxon>Arthropoda</taxon>
        <taxon>Hexapoda</taxon>
        <taxon>Insecta</taxon>
        <taxon>Pterygota</taxon>
        <taxon>Neoptera</taxon>
        <taxon>Paraneoptera</taxon>
        <taxon>Hemiptera</taxon>
        <taxon>Sternorrhyncha</taxon>
        <taxon>Psylloidea</taxon>
        <taxon>Psyllidae</taxon>
        <taxon>Diaphorininae</taxon>
        <taxon>Diaphorina</taxon>
    </lineage>
</organism>
<dbReference type="GO" id="GO:0140662">
    <property type="term" value="F:ATP-dependent protein folding chaperone"/>
    <property type="evidence" value="ECO:0007669"/>
    <property type="project" value="InterPro"/>
</dbReference>
<evidence type="ECO:0000256" key="3">
    <source>
        <dbReference type="ARBA" id="ARBA00022840"/>
    </source>
</evidence>
<reference evidence="6" key="1">
    <citation type="submission" date="2025-08" db="UniProtKB">
        <authorList>
            <consortium name="RefSeq"/>
        </authorList>
    </citation>
    <scope>IDENTIFICATION</scope>
</reference>
<dbReference type="InterPro" id="IPR013126">
    <property type="entry name" value="Hsp_70_fam"/>
</dbReference>
<dbReference type="InterPro" id="IPR029047">
    <property type="entry name" value="HSP70_peptide-bd_sf"/>
</dbReference>
<keyword evidence="3" id="KW-0067">ATP-binding</keyword>
<dbReference type="Gene3D" id="2.60.34.10">
    <property type="entry name" value="Substrate Binding Domain Of DNAk, Chain A, domain 1"/>
    <property type="match status" value="1"/>
</dbReference>
<dbReference type="PANTHER" id="PTHR45639:SF4">
    <property type="entry name" value="HSC70CB, ISOFORM G"/>
    <property type="match status" value="1"/>
</dbReference>
<feature type="compositionally biased region" description="Basic and acidic residues" evidence="4">
    <location>
        <begin position="867"/>
        <end position="890"/>
    </location>
</feature>
<feature type="region of interest" description="Disordered" evidence="4">
    <location>
        <begin position="832"/>
        <end position="890"/>
    </location>
</feature>
<keyword evidence="6" id="KW-0346">Stress response</keyword>
<dbReference type="FunFam" id="3.30.30.30:FF:000002">
    <property type="entry name" value="Heat shock 70 kDa protein 4"/>
    <property type="match status" value="1"/>
</dbReference>
<feature type="region of interest" description="Disordered" evidence="4">
    <location>
        <begin position="503"/>
        <end position="553"/>
    </location>
</feature>
<keyword evidence="2" id="KW-0547">Nucleotide-binding</keyword>
<evidence type="ECO:0000256" key="2">
    <source>
        <dbReference type="ARBA" id="ARBA00022741"/>
    </source>
</evidence>
<protein>
    <submittedName>
        <fullName evidence="6">Heat shock 70 kDa protein 4</fullName>
    </submittedName>
</protein>
<dbReference type="Gene3D" id="3.30.420.40">
    <property type="match status" value="2"/>
</dbReference>
<evidence type="ECO:0000256" key="4">
    <source>
        <dbReference type="SAM" id="MobiDB-lite"/>
    </source>
</evidence>
<dbReference type="Gene3D" id="1.20.1270.10">
    <property type="match status" value="1"/>
</dbReference>
<dbReference type="STRING" id="121845.A0A3Q0IWK1"/>
<dbReference type="PRINTS" id="PR00301">
    <property type="entry name" value="HEATSHOCK70"/>
</dbReference>
<evidence type="ECO:0000256" key="1">
    <source>
        <dbReference type="ARBA" id="ARBA00007381"/>
    </source>
</evidence>
<feature type="compositionally biased region" description="Basic and acidic residues" evidence="4">
    <location>
        <begin position="532"/>
        <end position="553"/>
    </location>
</feature>
<dbReference type="GO" id="GO:0005634">
    <property type="term" value="C:nucleus"/>
    <property type="evidence" value="ECO:0007669"/>
    <property type="project" value="TreeGrafter"/>
</dbReference>
<dbReference type="SUPFAM" id="SSF53067">
    <property type="entry name" value="Actin-like ATPase domain"/>
    <property type="match status" value="2"/>
</dbReference>
<comment type="similarity">
    <text evidence="1">Belongs to the heat shock protein 70 family.</text>
</comment>
<dbReference type="Gene3D" id="3.90.640.10">
    <property type="entry name" value="Actin, Chain A, domain 4"/>
    <property type="match status" value="1"/>
</dbReference>
<dbReference type="FunFam" id="3.30.420.40:FF:000171">
    <property type="entry name" value="Heat shock 70 kDa protein 4"/>
    <property type="match status" value="1"/>
</dbReference>
<dbReference type="KEGG" id="dci:103510885"/>
<dbReference type="Gene3D" id="3.30.30.30">
    <property type="match status" value="1"/>
</dbReference>